<proteinExistence type="predicted"/>
<keyword evidence="3" id="KW-1185">Reference proteome</keyword>
<feature type="region of interest" description="Disordered" evidence="1">
    <location>
        <begin position="189"/>
        <end position="257"/>
    </location>
</feature>
<feature type="compositionally biased region" description="Basic and acidic residues" evidence="1">
    <location>
        <begin position="189"/>
        <end position="203"/>
    </location>
</feature>
<dbReference type="EMBL" id="JAAOAS010000271">
    <property type="protein sequence ID" value="KAF5582241.1"/>
    <property type="molecule type" value="Genomic_DNA"/>
</dbReference>
<feature type="compositionally biased region" description="Basic and acidic residues" evidence="1">
    <location>
        <begin position="144"/>
        <end position="160"/>
    </location>
</feature>
<feature type="compositionally biased region" description="Basic and acidic residues" evidence="1">
    <location>
        <begin position="213"/>
        <end position="234"/>
    </location>
</feature>
<feature type="compositionally biased region" description="Polar residues" evidence="1">
    <location>
        <begin position="62"/>
        <end position="74"/>
    </location>
</feature>
<gene>
    <name evidence="2" type="ORF">FPCIR_9673</name>
</gene>
<organism evidence="2 3">
    <name type="scientific">Fusarium pseudocircinatum</name>
    <dbReference type="NCBI Taxonomy" id="56676"/>
    <lineage>
        <taxon>Eukaryota</taxon>
        <taxon>Fungi</taxon>
        <taxon>Dikarya</taxon>
        <taxon>Ascomycota</taxon>
        <taxon>Pezizomycotina</taxon>
        <taxon>Sordariomycetes</taxon>
        <taxon>Hypocreomycetidae</taxon>
        <taxon>Hypocreales</taxon>
        <taxon>Nectriaceae</taxon>
        <taxon>Fusarium</taxon>
        <taxon>Fusarium fujikuroi species complex</taxon>
    </lineage>
</organism>
<sequence length="257" mass="29980">MSSHRHGRDSDLRRSDNPRPSGPRPIEPKPTDPRSNESRSDDTRLNGPRPMERRPTAPRNVDPQTPELQPSGQRTMGPRPSDPRPMGDQPQPGVSGIGGQRQVEITKLSEGLARIRLQIETTYPIKAEQEEKVHSPKNRIAQMNRDKRSEKSLDEADEELKKREDILKRTKKELEMARDKEEKVFMTRWEGEETQKGKDEVKRQKAKRRSKRRDIEEAKETVRRREHDVKEIKAALKQTKREKKSLTKKRDRLSLRV</sequence>
<evidence type="ECO:0000256" key="1">
    <source>
        <dbReference type="SAM" id="MobiDB-lite"/>
    </source>
</evidence>
<dbReference type="Proteomes" id="UP000546213">
    <property type="component" value="Unassembled WGS sequence"/>
</dbReference>
<feature type="compositionally biased region" description="Basic and acidic residues" evidence="1">
    <location>
        <begin position="26"/>
        <end position="55"/>
    </location>
</feature>
<name>A0A8H5L186_9HYPO</name>
<accession>A0A8H5L186</accession>
<dbReference type="OrthoDB" id="5039025at2759"/>
<evidence type="ECO:0000313" key="2">
    <source>
        <dbReference type="EMBL" id="KAF5582241.1"/>
    </source>
</evidence>
<feature type="compositionally biased region" description="Basic and acidic residues" evidence="1">
    <location>
        <begin position="8"/>
        <end position="17"/>
    </location>
</feature>
<feature type="compositionally biased region" description="Basic residues" evidence="1">
    <location>
        <begin position="238"/>
        <end position="251"/>
    </location>
</feature>
<evidence type="ECO:0000313" key="3">
    <source>
        <dbReference type="Proteomes" id="UP000546213"/>
    </source>
</evidence>
<feature type="region of interest" description="Disordered" evidence="1">
    <location>
        <begin position="1"/>
        <end position="103"/>
    </location>
</feature>
<reference evidence="2 3" key="1">
    <citation type="submission" date="2020-05" db="EMBL/GenBank/DDBJ databases">
        <title>Identification and distribution of gene clusters putatively required for synthesis of sphingolipid metabolism inhibitors in phylogenetically diverse species of the filamentous fungus Fusarium.</title>
        <authorList>
            <person name="Kim H.-S."/>
            <person name="Busman M."/>
            <person name="Brown D.W."/>
            <person name="Divon H."/>
            <person name="Uhlig S."/>
            <person name="Proctor R.H."/>
        </authorList>
    </citation>
    <scope>NUCLEOTIDE SEQUENCE [LARGE SCALE GENOMIC DNA]</scope>
    <source>
        <strain evidence="2 3">NRRL 36939</strain>
    </source>
</reference>
<dbReference type="AlphaFoldDB" id="A0A8H5L186"/>
<feature type="region of interest" description="Disordered" evidence="1">
    <location>
        <begin position="126"/>
        <end position="160"/>
    </location>
</feature>
<comment type="caution">
    <text evidence="2">The sequence shown here is derived from an EMBL/GenBank/DDBJ whole genome shotgun (WGS) entry which is preliminary data.</text>
</comment>
<protein>
    <submittedName>
        <fullName evidence="2">Copper radical oxidase</fullName>
    </submittedName>
</protein>